<keyword evidence="4 7" id="KW-0521">NADP</keyword>
<evidence type="ECO:0000313" key="9">
    <source>
        <dbReference type="EMBL" id="GHP13658.1"/>
    </source>
</evidence>
<reference evidence="9 10" key="1">
    <citation type="journal article" date="2021" name="Int. J. Syst. Evol. Microbiol.">
        <title>Lentilactobacillus fungorum sp. nov., isolated from spent mushroom substrates.</title>
        <authorList>
            <person name="Tohno M."/>
            <person name="Tanizawa Y."/>
            <person name="Kojima Y."/>
            <person name="Sakamoto M."/>
            <person name="Ohkuma M."/>
            <person name="Kobayashi H."/>
        </authorList>
    </citation>
    <scope>NUCLEOTIDE SEQUENCE [LARGE SCALE GENOMIC DNA]</scope>
    <source>
        <strain evidence="9 10">YK48G</strain>
    </source>
</reference>
<keyword evidence="2 7" id="KW-0028">Amino-acid biosynthesis</keyword>
<dbReference type="CDD" id="cd07079">
    <property type="entry name" value="ALDH_F18-19_ProA-GPR"/>
    <property type="match status" value="1"/>
</dbReference>
<comment type="subcellular location">
    <subcellularLocation>
        <location evidence="7">Cytoplasm</location>
    </subcellularLocation>
</comment>
<dbReference type="NCBIfam" id="TIGR00407">
    <property type="entry name" value="proA"/>
    <property type="match status" value="1"/>
</dbReference>
<evidence type="ECO:0000256" key="3">
    <source>
        <dbReference type="ARBA" id="ARBA00022650"/>
    </source>
</evidence>
<dbReference type="Pfam" id="PF00171">
    <property type="entry name" value="Aldedh"/>
    <property type="match status" value="2"/>
</dbReference>
<accession>A0ABQ3VZ27</accession>
<dbReference type="NCBIfam" id="NF001221">
    <property type="entry name" value="PRK00197.1"/>
    <property type="match status" value="1"/>
</dbReference>
<dbReference type="HAMAP" id="MF_00412">
    <property type="entry name" value="ProA"/>
    <property type="match status" value="1"/>
</dbReference>
<proteinExistence type="inferred from homology"/>
<name>A0ABQ3VZ27_9LACO</name>
<keyword evidence="5 7" id="KW-0560">Oxidoreductase</keyword>
<dbReference type="InterPro" id="IPR016162">
    <property type="entry name" value="Ald_DH_N"/>
</dbReference>
<dbReference type="PROSITE" id="PS01223">
    <property type="entry name" value="PROA"/>
    <property type="match status" value="1"/>
</dbReference>
<evidence type="ECO:0000256" key="4">
    <source>
        <dbReference type="ARBA" id="ARBA00022857"/>
    </source>
</evidence>
<feature type="domain" description="Aldehyde dehydrogenase" evidence="8">
    <location>
        <begin position="314"/>
        <end position="376"/>
    </location>
</feature>
<protein>
    <recommendedName>
        <fullName evidence="7">Gamma-glutamyl phosphate reductase</fullName>
        <shortName evidence="7">GPR</shortName>
        <ecNumber evidence="7">1.2.1.41</ecNumber>
    </recommendedName>
    <alternativeName>
        <fullName evidence="7">Glutamate-5-semialdehyde dehydrogenase</fullName>
    </alternativeName>
    <alternativeName>
        <fullName evidence="7">Glutamyl-gamma-semialdehyde dehydrogenase</fullName>
        <shortName evidence="7">GSA dehydrogenase</shortName>
    </alternativeName>
</protein>
<keyword evidence="7" id="KW-0963">Cytoplasm</keyword>
<dbReference type="EC" id="1.2.1.41" evidence="7"/>
<evidence type="ECO:0000256" key="7">
    <source>
        <dbReference type="HAMAP-Rule" id="MF_00412"/>
    </source>
</evidence>
<evidence type="ECO:0000256" key="2">
    <source>
        <dbReference type="ARBA" id="ARBA00022605"/>
    </source>
</evidence>
<gene>
    <name evidence="7 9" type="primary">proA</name>
    <name evidence="9" type="ORF">YK48G_10830</name>
</gene>
<dbReference type="RefSeq" id="WP_203629691.1">
    <property type="nucleotide sequence ID" value="NZ_BNJR01000010.1"/>
</dbReference>
<dbReference type="PIRSF" id="PIRSF000151">
    <property type="entry name" value="GPR"/>
    <property type="match status" value="1"/>
</dbReference>
<dbReference type="EMBL" id="BNJR01000010">
    <property type="protein sequence ID" value="GHP13658.1"/>
    <property type="molecule type" value="Genomic_DNA"/>
</dbReference>
<keyword evidence="3 7" id="KW-0641">Proline biosynthesis</keyword>
<evidence type="ECO:0000256" key="1">
    <source>
        <dbReference type="ARBA" id="ARBA00004985"/>
    </source>
</evidence>
<evidence type="ECO:0000256" key="6">
    <source>
        <dbReference type="ARBA" id="ARBA00049024"/>
    </source>
</evidence>
<dbReference type="InterPro" id="IPR016163">
    <property type="entry name" value="Ald_DH_C"/>
</dbReference>
<dbReference type="InterPro" id="IPR015590">
    <property type="entry name" value="Aldehyde_DH_dom"/>
</dbReference>
<dbReference type="PANTHER" id="PTHR11063:SF8">
    <property type="entry name" value="DELTA-1-PYRROLINE-5-CARBOXYLATE SYNTHASE"/>
    <property type="match status" value="1"/>
</dbReference>
<comment type="caution">
    <text evidence="9">The sequence shown here is derived from an EMBL/GenBank/DDBJ whole genome shotgun (WGS) entry which is preliminary data.</text>
</comment>
<comment type="pathway">
    <text evidence="1 7">Amino-acid biosynthesis; L-proline biosynthesis; L-glutamate 5-semialdehyde from L-glutamate: step 2/2.</text>
</comment>
<evidence type="ECO:0000313" key="10">
    <source>
        <dbReference type="Proteomes" id="UP000604765"/>
    </source>
</evidence>
<dbReference type="Gene3D" id="3.40.605.10">
    <property type="entry name" value="Aldehyde Dehydrogenase, Chain A, domain 1"/>
    <property type="match status" value="1"/>
</dbReference>
<keyword evidence="10" id="KW-1185">Reference proteome</keyword>
<comment type="function">
    <text evidence="7">Catalyzes the NADPH-dependent reduction of L-glutamate 5-phosphate into L-glutamate 5-semialdehyde and phosphate. The product spontaneously undergoes cyclization to form 1-pyrroline-5-carboxylate.</text>
</comment>
<evidence type="ECO:0000259" key="8">
    <source>
        <dbReference type="Pfam" id="PF00171"/>
    </source>
</evidence>
<comment type="similarity">
    <text evidence="7">Belongs to the gamma-glutamyl phosphate reductase family.</text>
</comment>
<feature type="domain" description="Aldehyde dehydrogenase" evidence="8">
    <location>
        <begin position="10"/>
        <end position="283"/>
    </location>
</feature>
<dbReference type="InterPro" id="IPR020593">
    <property type="entry name" value="G-glutamylP_reductase_CS"/>
</dbReference>
<evidence type="ECO:0000256" key="5">
    <source>
        <dbReference type="ARBA" id="ARBA00023002"/>
    </source>
</evidence>
<dbReference type="Proteomes" id="UP000604765">
    <property type="component" value="Unassembled WGS sequence"/>
</dbReference>
<dbReference type="InterPro" id="IPR012134">
    <property type="entry name" value="Glu-5-SA_DH"/>
</dbReference>
<dbReference type="SUPFAM" id="SSF53720">
    <property type="entry name" value="ALDH-like"/>
    <property type="match status" value="1"/>
</dbReference>
<organism evidence="9 10">
    <name type="scientific">Lentilactobacillus fungorum</name>
    <dbReference type="NCBI Taxonomy" id="2201250"/>
    <lineage>
        <taxon>Bacteria</taxon>
        <taxon>Bacillati</taxon>
        <taxon>Bacillota</taxon>
        <taxon>Bacilli</taxon>
        <taxon>Lactobacillales</taxon>
        <taxon>Lactobacillaceae</taxon>
        <taxon>Lentilactobacillus</taxon>
    </lineage>
</organism>
<comment type="catalytic activity">
    <reaction evidence="6 7">
        <text>L-glutamate 5-semialdehyde + phosphate + NADP(+) = L-glutamyl 5-phosphate + NADPH + H(+)</text>
        <dbReference type="Rhea" id="RHEA:19541"/>
        <dbReference type="ChEBI" id="CHEBI:15378"/>
        <dbReference type="ChEBI" id="CHEBI:43474"/>
        <dbReference type="ChEBI" id="CHEBI:57783"/>
        <dbReference type="ChEBI" id="CHEBI:58066"/>
        <dbReference type="ChEBI" id="CHEBI:58274"/>
        <dbReference type="ChEBI" id="CHEBI:58349"/>
        <dbReference type="EC" id="1.2.1.41"/>
    </reaction>
</comment>
<dbReference type="InterPro" id="IPR016161">
    <property type="entry name" value="Ald_DH/histidinol_DH"/>
</dbReference>
<dbReference type="PANTHER" id="PTHR11063">
    <property type="entry name" value="GLUTAMATE SEMIALDEHYDE DEHYDROGENASE"/>
    <property type="match status" value="1"/>
</dbReference>
<sequence>MNEALIQIGQQAKTAAYQLSLLDTVTKNRILTLFAEALIDHTDDILAANQKDLQNADQMPAKFSDRLKLTEQRVADMAAGLRQVATLPDPIGNIDKGWQNDAGLMIEKKRVALGVIAMIFEARPNVTVDASALTFKSGNAVILRGGKEALNSNLALTNILRTVLKQNGLDQNAIQILHDTSHETANELMHLNQFVDVLIPRGGAGLIQAVVKNATVPVIETGAGNCHVYVDKAAEAQMAVDIIVNAKVQRPSVCNAAEKLLIHQDVAEKLLPPIAKALSDHGVELRGDDRSRQIVATIKPAVEADWSTEYNDLIMAVKVVDDEQAAIEHINRYSTGHSEVIISDDYQSGQEFLNQIDSACVYVNASTRFTDGFEFGFGAEIGISTQKLHARGPMGLAELTTTKYIIRGNGQIRK</sequence>
<dbReference type="InterPro" id="IPR000965">
    <property type="entry name" value="GPR_dom"/>
</dbReference>
<dbReference type="Gene3D" id="3.40.309.10">
    <property type="entry name" value="Aldehyde Dehydrogenase, Chain A, domain 2"/>
    <property type="match status" value="1"/>
</dbReference>